<dbReference type="HOGENOM" id="CLU_2791276_0_0_5"/>
<dbReference type="eggNOG" id="ENOG5032QKZ">
    <property type="taxonomic scope" value="Bacteria"/>
</dbReference>
<accession>Q6N4X0</accession>
<dbReference type="STRING" id="258594.RPA3213"/>
<dbReference type="AlphaFoldDB" id="Q6N4X0"/>
<dbReference type="EMBL" id="BX572603">
    <property type="protein sequence ID" value="CAE28654.1"/>
    <property type="molecule type" value="Genomic_DNA"/>
</dbReference>
<gene>
    <name evidence="1" type="ordered locus">RPA3213</name>
</gene>
<reference evidence="1" key="1">
    <citation type="journal article" date="2004" name="Nat. Biotechnol.">
        <title>Complete genome sequence of the metabolically versatile photosynthetic bacterium Rhodopseudomonas palustris.</title>
        <authorList>
            <person name="Larimer F.W."/>
            <person name="Chain P."/>
            <person name="Hauser L."/>
            <person name="Lamerdin J."/>
            <person name="Malfatti S."/>
            <person name="Do L."/>
            <person name="Land M.L."/>
            <person name="Pelletier D.A."/>
            <person name="Beatty J.T."/>
            <person name="Lang A.S."/>
            <person name="Tabita F.R."/>
            <person name="Gibson J.L."/>
            <person name="Hanson T.E."/>
            <person name="Bobst C."/>
            <person name="Torres J.L."/>
            <person name="Peres C."/>
            <person name="Harrison F.H."/>
            <person name="Gibson J."/>
            <person name="Harwood C.S."/>
        </authorList>
    </citation>
    <scope>NUCLEOTIDE SEQUENCE [LARGE SCALE GENOMIC DNA]</scope>
    <source>
        <strain evidence="1">CGA009</strain>
    </source>
</reference>
<proteinExistence type="predicted"/>
<organism evidence="1">
    <name type="scientific">Rhodopseudomonas palustris (strain ATCC BAA-98 / CGA009)</name>
    <dbReference type="NCBI Taxonomy" id="258594"/>
    <lineage>
        <taxon>Bacteria</taxon>
        <taxon>Pseudomonadati</taxon>
        <taxon>Pseudomonadota</taxon>
        <taxon>Alphaproteobacteria</taxon>
        <taxon>Hyphomicrobiales</taxon>
        <taxon>Nitrobacteraceae</taxon>
        <taxon>Rhodopseudomonas</taxon>
    </lineage>
</organism>
<name>Q6N4X0_RHOPA</name>
<sequence>MPAMITCFYCQHQNPPDALVCSVCSRDIAIPASLITERDQLARKRDALREELRSVRAQIDALRPAKPRRDV</sequence>
<protein>
    <submittedName>
        <fullName evidence="1">Uncharacterized protein</fullName>
    </submittedName>
</protein>
<evidence type="ECO:0000313" key="1">
    <source>
        <dbReference type="EMBL" id="CAE28654.1"/>
    </source>
</evidence>